<evidence type="ECO:0000313" key="1">
    <source>
        <dbReference type="EMBL" id="AFZ50067.1"/>
    </source>
</evidence>
<protein>
    <recommendedName>
        <fullName evidence="3">DUF2281 domain-containing protein</fullName>
    </recommendedName>
</protein>
<reference evidence="1" key="1">
    <citation type="submission" date="2012-04" db="EMBL/GenBank/DDBJ databases">
        <title>Finished genome of Dactylococcopsis salina PCC 8305.</title>
        <authorList>
            <consortium name="US DOE Joint Genome Institute"/>
            <person name="Gugger M."/>
            <person name="Coursin T."/>
            <person name="Rippka R."/>
            <person name="Tandeau De Marsac N."/>
            <person name="Huntemann M."/>
            <person name="Wei C.-L."/>
            <person name="Han J."/>
            <person name="Detter J.C."/>
            <person name="Han C."/>
            <person name="Tapia R."/>
            <person name="Daligault H."/>
            <person name="Chen A."/>
            <person name="Krypides N."/>
            <person name="Mavromatis K."/>
            <person name="Markowitz V."/>
            <person name="Szeto E."/>
            <person name="Ivanova N."/>
            <person name="Ovchinnikova G."/>
            <person name="Pagani I."/>
            <person name="Pati A."/>
            <person name="Goodwin L."/>
            <person name="Peters L."/>
            <person name="Pitluck S."/>
            <person name="Woyke T."/>
            <person name="Kerfeld C."/>
        </authorList>
    </citation>
    <scope>NUCLEOTIDE SEQUENCE [LARGE SCALE GENOMIC DNA]</scope>
    <source>
        <strain evidence="1">PCC 8305</strain>
    </source>
</reference>
<gene>
    <name evidence="1" type="ORF">Dacsa_1373</name>
</gene>
<evidence type="ECO:0008006" key="3">
    <source>
        <dbReference type="Google" id="ProtNLM"/>
    </source>
</evidence>
<organism evidence="1 2">
    <name type="scientific">Dactylococcopsis salina (strain PCC 8305)</name>
    <name type="common">Myxobactron salinum</name>
    <dbReference type="NCBI Taxonomy" id="13035"/>
    <lineage>
        <taxon>Bacteria</taxon>
        <taxon>Bacillati</taxon>
        <taxon>Cyanobacteriota</taxon>
        <taxon>Cyanophyceae</taxon>
        <taxon>Nodosilineales</taxon>
        <taxon>Cymatolegaceae</taxon>
        <taxon>Dactylococcopsis</taxon>
    </lineage>
</organism>
<dbReference type="eggNOG" id="ENOG5033DVQ">
    <property type="taxonomic scope" value="Bacteria"/>
</dbReference>
<proteinExistence type="predicted"/>
<accession>K9YU86</accession>
<sequence length="79" mass="9538">MMFQTRENIKQEIQRLDDDQLEEIGRFIEFLKWKSQRATKSNQLKSFANLYQKFAQEDRELAEVGMTDYSQQLEEEDQA</sequence>
<keyword evidence="2" id="KW-1185">Reference proteome</keyword>
<dbReference type="AlphaFoldDB" id="K9YU86"/>
<dbReference type="HOGENOM" id="CLU_197323_0_0_3"/>
<dbReference type="RefSeq" id="WP_015229072.1">
    <property type="nucleotide sequence ID" value="NC_019780.1"/>
</dbReference>
<evidence type="ECO:0000313" key="2">
    <source>
        <dbReference type="Proteomes" id="UP000010482"/>
    </source>
</evidence>
<name>K9YU86_DACS8</name>
<dbReference type="KEGG" id="dsl:Dacsa_1373"/>
<dbReference type="EMBL" id="CP003944">
    <property type="protein sequence ID" value="AFZ50067.1"/>
    <property type="molecule type" value="Genomic_DNA"/>
</dbReference>
<dbReference type="Proteomes" id="UP000010482">
    <property type="component" value="Chromosome"/>
</dbReference>